<dbReference type="GO" id="GO:0005737">
    <property type="term" value="C:cytoplasm"/>
    <property type="evidence" value="ECO:0007669"/>
    <property type="project" value="TreeGrafter"/>
</dbReference>
<feature type="domain" description="BIG2" evidence="1">
    <location>
        <begin position="155"/>
        <end position="234"/>
    </location>
</feature>
<dbReference type="PRINTS" id="PR00633">
    <property type="entry name" value="RCCNDNSATION"/>
</dbReference>
<dbReference type="GO" id="GO:0005085">
    <property type="term" value="F:guanyl-nucleotide exchange factor activity"/>
    <property type="evidence" value="ECO:0007669"/>
    <property type="project" value="TreeGrafter"/>
</dbReference>
<dbReference type="SUPFAM" id="SSF49373">
    <property type="entry name" value="Invasin/intimin cell-adhesion fragments"/>
    <property type="match status" value="2"/>
</dbReference>
<dbReference type="SUPFAM" id="SSF50985">
    <property type="entry name" value="RCC1/BLIP-II"/>
    <property type="match status" value="1"/>
</dbReference>
<evidence type="ECO:0000313" key="3">
    <source>
        <dbReference type="Proteomes" id="UP000055590"/>
    </source>
</evidence>
<dbReference type="AlphaFoldDB" id="A0A0K1P9C7"/>
<dbReference type="InterPro" id="IPR051553">
    <property type="entry name" value="Ran_GTPase-activating"/>
</dbReference>
<dbReference type="PANTHER" id="PTHR45982">
    <property type="entry name" value="REGULATOR OF CHROMOSOME CONDENSATION"/>
    <property type="match status" value="1"/>
</dbReference>
<feature type="domain" description="BIG2" evidence="1">
    <location>
        <begin position="69"/>
        <end position="150"/>
    </location>
</feature>
<dbReference type="InterPro" id="IPR008964">
    <property type="entry name" value="Invasin/intimin_cell_adhesion"/>
</dbReference>
<dbReference type="PANTHER" id="PTHR45982:SF1">
    <property type="entry name" value="REGULATOR OF CHROMOSOME CONDENSATION"/>
    <property type="match status" value="1"/>
</dbReference>
<dbReference type="STRING" id="1391653.AKJ08_0413"/>
<accession>A0A0K1P9C7</accession>
<organism evidence="2 3">
    <name type="scientific">Vulgatibacter incomptus</name>
    <dbReference type="NCBI Taxonomy" id="1391653"/>
    <lineage>
        <taxon>Bacteria</taxon>
        <taxon>Pseudomonadati</taxon>
        <taxon>Myxococcota</taxon>
        <taxon>Myxococcia</taxon>
        <taxon>Myxococcales</taxon>
        <taxon>Cystobacterineae</taxon>
        <taxon>Vulgatibacteraceae</taxon>
        <taxon>Vulgatibacter</taxon>
    </lineage>
</organism>
<proteinExistence type="predicted"/>
<name>A0A0K1P9C7_9BACT</name>
<keyword evidence="3" id="KW-1185">Reference proteome</keyword>
<dbReference type="InterPro" id="IPR003343">
    <property type="entry name" value="Big_2"/>
</dbReference>
<dbReference type="Pfam" id="PF02368">
    <property type="entry name" value="Big_2"/>
    <property type="match status" value="2"/>
</dbReference>
<evidence type="ECO:0000259" key="1">
    <source>
        <dbReference type="SMART" id="SM00635"/>
    </source>
</evidence>
<dbReference type="InterPro" id="IPR009091">
    <property type="entry name" value="RCC1/BLIP-II"/>
</dbReference>
<dbReference type="Proteomes" id="UP000055590">
    <property type="component" value="Chromosome"/>
</dbReference>
<evidence type="ECO:0000313" key="2">
    <source>
        <dbReference type="EMBL" id="AKU90026.1"/>
    </source>
</evidence>
<dbReference type="Gene3D" id="2.60.40.1080">
    <property type="match status" value="4"/>
</dbReference>
<sequence length="710" mass="74143">MGGSLMLYAFDADDRPIPVGRVAWTSSDPVVATVDAEGRVTGLSPGVATIAAKAGSATASSRVAVERPVVAAIEIQGASAVELIVGQRLQLAAIVRDANGERLTDRELEWSSDALNVVAVDGSGFVRAVSPGSGNVTASVEGVSACVAIRVYAAPVVSVRLKAAKSSIAIGEELAIAVTVENSRGEVLDREVRWNALPEDRVSFEDGAVVRGVRAGRVEIRAEVDGISGSLALEVVGHPTSIAIDGAPRIDVDLGESRQLRAVVLDENGDPIDGKEPVWTASDYHFAIVYVQGAMEARKLGTIMVTATYGGVQARALLRVGIPRFSRITGGEGSVCGITGDGRVFCWGQPHGLQAVVVNGLYRTVYAPARVLPGFGLESLTVGTFRQTGGASSTDTHYCGILLGGDTFCSGVNYFGVVGNGTTAPASEPYVFGQAFKLVDTGLTHGCAIDQDDLAWCWGRNDFGQLGTGDEVERWVPTPVAGGLRFSSIYAARDGGATCGITTSGDAWCWGRNQSDALGNDTEQDSSVPVPVSGAIAFQSISILSGLPGAVVDGFDSSSGHACGLSRDGQGYCWGKNGWGQLGNGGIEPSSVPVEVAGGHTFRQIEISHPYRSEWDSTSCGLTTDGEVLCWGSGYNGELGRPCNSPVECEATEPRPVEGDFRFEQLAIGGGTICGLSRDGVAYCWGAIVSQATTWEPTPIFGQERWVEDP</sequence>
<dbReference type="EMBL" id="CP012332">
    <property type="protein sequence ID" value="AKU90026.1"/>
    <property type="molecule type" value="Genomic_DNA"/>
</dbReference>
<dbReference type="PROSITE" id="PS50012">
    <property type="entry name" value="RCC1_3"/>
    <property type="match status" value="1"/>
</dbReference>
<dbReference type="InterPro" id="IPR000408">
    <property type="entry name" value="Reg_chr_condens"/>
</dbReference>
<feature type="domain" description="BIG2" evidence="1">
    <location>
        <begin position="2"/>
        <end position="64"/>
    </location>
</feature>
<dbReference type="Pfam" id="PF13540">
    <property type="entry name" value="RCC1_2"/>
    <property type="match status" value="1"/>
</dbReference>
<gene>
    <name evidence="2" type="ORF">AKJ08_0413</name>
</gene>
<dbReference type="Pfam" id="PF00415">
    <property type="entry name" value="RCC1"/>
    <property type="match status" value="3"/>
</dbReference>
<reference evidence="2 3" key="1">
    <citation type="submission" date="2015-08" db="EMBL/GenBank/DDBJ databases">
        <authorList>
            <person name="Babu N.S."/>
            <person name="Beckwith C.J."/>
            <person name="Beseler K.G."/>
            <person name="Brison A."/>
            <person name="Carone J.V."/>
            <person name="Caskin T.P."/>
            <person name="Diamond M."/>
            <person name="Durham M.E."/>
            <person name="Foxe J.M."/>
            <person name="Go M."/>
            <person name="Henderson B.A."/>
            <person name="Jones I.B."/>
            <person name="McGettigan J.A."/>
            <person name="Micheletti S.J."/>
            <person name="Nasrallah M.E."/>
            <person name="Ortiz D."/>
            <person name="Piller C.R."/>
            <person name="Privatt S.R."/>
            <person name="Schneider S.L."/>
            <person name="Sharp S."/>
            <person name="Smith T.C."/>
            <person name="Stanton J.D."/>
            <person name="Ullery H.E."/>
            <person name="Wilson R.J."/>
            <person name="Serrano M.G."/>
            <person name="Buck G."/>
            <person name="Lee V."/>
            <person name="Wang Y."/>
            <person name="Carvalho R."/>
            <person name="Voegtly L."/>
            <person name="Shi R."/>
            <person name="Duckworth R."/>
            <person name="Johnson A."/>
            <person name="Loviza R."/>
            <person name="Walstead R."/>
            <person name="Shah Z."/>
            <person name="Kiflezghi M."/>
            <person name="Wade K."/>
            <person name="Ball S.L."/>
            <person name="Bradley K.W."/>
            <person name="Asai D.J."/>
            <person name="Bowman C.A."/>
            <person name="Russell D.A."/>
            <person name="Pope W.H."/>
            <person name="Jacobs-Sera D."/>
            <person name="Hendrix R.W."/>
            <person name="Hatfull G.F."/>
        </authorList>
    </citation>
    <scope>NUCLEOTIDE SEQUENCE [LARGE SCALE GENOMIC DNA]</scope>
    <source>
        <strain evidence="2 3">DSM 27710</strain>
    </source>
</reference>
<dbReference type="Gene3D" id="2.130.10.30">
    <property type="entry name" value="Regulator of chromosome condensation 1/beta-lactamase-inhibitor protein II"/>
    <property type="match status" value="2"/>
</dbReference>
<dbReference type="SMART" id="SM00635">
    <property type="entry name" value="BID_2"/>
    <property type="match status" value="3"/>
</dbReference>
<protein>
    <recommendedName>
        <fullName evidence="1">BIG2 domain-containing protein</fullName>
    </recommendedName>
</protein>
<dbReference type="KEGG" id="vin:AKJ08_0413"/>